<protein>
    <submittedName>
        <fullName evidence="1">Uncharacterized protein</fullName>
    </submittedName>
</protein>
<evidence type="ECO:0000313" key="2">
    <source>
        <dbReference type="Proteomes" id="UP000325105"/>
    </source>
</evidence>
<gene>
    <name evidence="1" type="ORF">BC792_10652</name>
</gene>
<evidence type="ECO:0000313" key="1">
    <source>
        <dbReference type="EMBL" id="TYP96344.1"/>
    </source>
</evidence>
<sequence length="48" mass="5377">MLVRKERAAKLLANLRFKDINKYDMLTKFMTLGLLSIGLHTVTGAPSV</sequence>
<dbReference type="Proteomes" id="UP000325105">
    <property type="component" value="Unassembled WGS sequence"/>
</dbReference>
<dbReference type="AlphaFoldDB" id="A0A5S5DL43"/>
<reference evidence="1 2" key="1">
    <citation type="submission" date="2019-07" db="EMBL/GenBank/DDBJ databases">
        <title>Genomic Encyclopedia of Archaeal and Bacterial Type Strains, Phase II (KMG-II): from individual species to whole genera.</title>
        <authorList>
            <person name="Goeker M."/>
        </authorList>
    </citation>
    <scope>NUCLEOTIDE SEQUENCE [LARGE SCALE GENOMIC DNA]</scope>
    <source>
        <strain evidence="1 2">DSM 18850</strain>
    </source>
</reference>
<proteinExistence type="predicted"/>
<organism evidence="1 2">
    <name type="scientific">Sphingobacterium allocomposti</name>
    <dbReference type="NCBI Taxonomy" id="415956"/>
    <lineage>
        <taxon>Bacteria</taxon>
        <taxon>Pseudomonadati</taxon>
        <taxon>Bacteroidota</taxon>
        <taxon>Sphingobacteriia</taxon>
        <taxon>Sphingobacteriales</taxon>
        <taxon>Sphingobacteriaceae</taxon>
        <taxon>Sphingobacterium</taxon>
    </lineage>
</organism>
<accession>A0A5S5DL43</accession>
<name>A0A5S5DL43_9SPHI</name>
<dbReference type="EMBL" id="VNHX01000006">
    <property type="protein sequence ID" value="TYP96344.1"/>
    <property type="molecule type" value="Genomic_DNA"/>
</dbReference>
<comment type="caution">
    <text evidence="1">The sequence shown here is derived from an EMBL/GenBank/DDBJ whole genome shotgun (WGS) entry which is preliminary data.</text>
</comment>
<keyword evidence="2" id="KW-1185">Reference proteome</keyword>